<comment type="caution">
    <text evidence="1">The sequence shown here is derived from an EMBL/GenBank/DDBJ whole genome shotgun (WGS) entry which is preliminary data.</text>
</comment>
<reference evidence="1" key="1">
    <citation type="journal article" date="2014" name="Int. J. Syst. Evol. Microbiol.">
        <title>Complete genome sequence of Corynebacterium casei LMG S-19264T (=DSM 44701T), isolated from a smear-ripened cheese.</title>
        <authorList>
            <consortium name="US DOE Joint Genome Institute (JGI-PGF)"/>
            <person name="Walter F."/>
            <person name="Albersmeier A."/>
            <person name="Kalinowski J."/>
            <person name="Ruckert C."/>
        </authorList>
    </citation>
    <scope>NUCLEOTIDE SEQUENCE</scope>
    <source>
        <strain evidence="1">KCTC 23077</strain>
    </source>
</reference>
<gene>
    <name evidence="1" type="ORF">GCM10007067_11890</name>
</gene>
<accession>A0A918W623</accession>
<sequence>MSSRIFFRPDGRAYKSGSATTMTDELLRATVGVCISGAKQPQKNQREIQIMSGSRISTAKTGDGTGTCLALANPSS</sequence>
<name>A0A918W623_9GAMM</name>
<dbReference type="EMBL" id="BMYD01000001">
    <property type="protein sequence ID" value="GHA76289.1"/>
    <property type="molecule type" value="Genomic_DNA"/>
</dbReference>
<reference evidence="1" key="2">
    <citation type="submission" date="2020-09" db="EMBL/GenBank/DDBJ databases">
        <authorList>
            <person name="Sun Q."/>
            <person name="Kim S."/>
        </authorList>
    </citation>
    <scope>NUCLEOTIDE SEQUENCE</scope>
    <source>
        <strain evidence="1">KCTC 23077</strain>
    </source>
</reference>
<evidence type="ECO:0000313" key="1">
    <source>
        <dbReference type="EMBL" id="GHA76289.1"/>
    </source>
</evidence>
<protein>
    <submittedName>
        <fullName evidence="1">Uncharacterized protein</fullName>
    </submittedName>
</protein>
<dbReference type="AlphaFoldDB" id="A0A918W623"/>
<organism evidence="1 2">
    <name type="scientific">Cognatilysobacter bugurensis</name>
    <dbReference type="NCBI Taxonomy" id="543356"/>
    <lineage>
        <taxon>Bacteria</taxon>
        <taxon>Pseudomonadati</taxon>
        <taxon>Pseudomonadota</taxon>
        <taxon>Gammaproteobacteria</taxon>
        <taxon>Lysobacterales</taxon>
        <taxon>Lysobacteraceae</taxon>
        <taxon>Cognatilysobacter</taxon>
    </lineage>
</organism>
<proteinExistence type="predicted"/>
<dbReference type="Proteomes" id="UP000646426">
    <property type="component" value="Unassembled WGS sequence"/>
</dbReference>
<keyword evidence="2" id="KW-1185">Reference proteome</keyword>
<evidence type="ECO:0000313" key="2">
    <source>
        <dbReference type="Proteomes" id="UP000646426"/>
    </source>
</evidence>